<dbReference type="EMBL" id="QGNW01001961">
    <property type="protein sequence ID" value="RVW27238.1"/>
    <property type="molecule type" value="Genomic_DNA"/>
</dbReference>
<evidence type="ECO:0000313" key="2">
    <source>
        <dbReference type="Proteomes" id="UP000288805"/>
    </source>
</evidence>
<protein>
    <submittedName>
        <fullName evidence="1">Uncharacterized protein</fullName>
    </submittedName>
</protein>
<accession>A0A438CVK3</accession>
<name>A0A438CVK3_VITVI</name>
<proteinExistence type="predicted"/>
<organism evidence="1 2">
    <name type="scientific">Vitis vinifera</name>
    <name type="common">Grape</name>
    <dbReference type="NCBI Taxonomy" id="29760"/>
    <lineage>
        <taxon>Eukaryota</taxon>
        <taxon>Viridiplantae</taxon>
        <taxon>Streptophyta</taxon>
        <taxon>Embryophyta</taxon>
        <taxon>Tracheophyta</taxon>
        <taxon>Spermatophyta</taxon>
        <taxon>Magnoliopsida</taxon>
        <taxon>eudicotyledons</taxon>
        <taxon>Gunneridae</taxon>
        <taxon>Pentapetalae</taxon>
        <taxon>rosids</taxon>
        <taxon>Vitales</taxon>
        <taxon>Vitaceae</taxon>
        <taxon>Viteae</taxon>
        <taxon>Vitis</taxon>
    </lineage>
</organism>
<dbReference type="AlphaFoldDB" id="A0A438CVK3"/>
<evidence type="ECO:0000313" key="1">
    <source>
        <dbReference type="EMBL" id="RVW27238.1"/>
    </source>
</evidence>
<sequence length="134" mass="15203">MARTREPSLPLLPAANEFRERSLQIPPLNLRGQKLFPLRRSPRHRSLRRRYLTSPLQRHLWRPPAQPQELQPPLSEPQIPSGVAPEVIIRRPMLTQPPIEGIWTAERGHSILSCALTQHLPIEAGASGFFPPIA</sequence>
<comment type="caution">
    <text evidence="1">The sequence shown here is derived from an EMBL/GenBank/DDBJ whole genome shotgun (WGS) entry which is preliminary data.</text>
</comment>
<reference evidence="1 2" key="1">
    <citation type="journal article" date="2018" name="PLoS Genet.">
        <title>Population sequencing reveals clonal diversity and ancestral inbreeding in the grapevine cultivar Chardonnay.</title>
        <authorList>
            <person name="Roach M.J."/>
            <person name="Johnson D.L."/>
            <person name="Bohlmann J."/>
            <person name="van Vuuren H.J."/>
            <person name="Jones S.J."/>
            <person name="Pretorius I.S."/>
            <person name="Schmidt S.A."/>
            <person name="Borneman A.R."/>
        </authorList>
    </citation>
    <scope>NUCLEOTIDE SEQUENCE [LARGE SCALE GENOMIC DNA]</scope>
    <source>
        <strain evidence="2">cv. Chardonnay</strain>
        <tissue evidence="1">Leaf</tissue>
    </source>
</reference>
<dbReference type="Proteomes" id="UP000288805">
    <property type="component" value="Unassembled WGS sequence"/>
</dbReference>
<gene>
    <name evidence="1" type="ORF">CK203_107136</name>
</gene>